<evidence type="ECO:0000313" key="3">
    <source>
        <dbReference type="EMBL" id="EXJ83315.1"/>
    </source>
</evidence>
<feature type="region of interest" description="Disordered" evidence="2">
    <location>
        <begin position="441"/>
        <end position="475"/>
    </location>
</feature>
<feature type="compositionally biased region" description="Polar residues" evidence="2">
    <location>
        <begin position="1"/>
        <end position="16"/>
    </location>
</feature>
<dbReference type="PANTHER" id="PTHR37012">
    <property type="entry name" value="B-ZIP TRANSCRIPTION FACTOR (EUROFUNG)-RELATED"/>
    <property type="match status" value="1"/>
</dbReference>
<comment type="caution">
    <text evidence="3">The sequence shown here is derived from an EMBL/GenBank/DDBJ whole genome shotgun (WGS) entry which is preliminary data.</text>
</comment>
<dbReference type="InterPro" id="IPR021833">
    <property type="entry name" value="DUF3425"/>
</dbReference>
<feature type="region of interest" description="Disordered" evidence="2">
    <location>
        <begin position="1"/>
        <end position="46"/>
    </location>
</feature>
<dbReference type="AlphaFoldDB" id="W9Y0Z6"/>
<gene>
    <name evidence="3" type="ORF">A1O1_06934</name>
</gene>
<reference evidence="3 4" key="1">
    <citation type="submission" date="2013-03" db="EMBL/GenBank/DDBJ databases">
        <title>The Genome Sequence of Capronia coronata CBS 617.96.</title>
        <authorList>
            <consortium name="The Broad Institute Genomics Platform"/>
            <person name="Cuomo C."/>
            <person name="de Hoog S."/>
            <person name="Gorbushina A."/>
            <person name="Walker B."/>
            <person name="Young S.K."/>
            <person name="Zeng Q."/>
            <person name="Gargeya S."/>
            <person name="Fitzgerald M."/>
            <person name="Haas B."/>
            <person name="Abouelleil A."/>
            <person name="Allen A.W."/>
            <person name="Alvarado L."/>
            <person name="Arachchi H.M."/>
            <person name="Berlin A.M."/>
            <person name="Chapman S.B."/>
            <person name="Gainer-Dewar J."/>
            <person name="Goldberg J."/>
            <person name="Griggs A."/>
            <person name="Gujja S."/>
            <person name="Hansen M."/>
            <person name="Howarth C."/>
            <person name="Imamovic A."/>
            <person name="Ireland A."/>
            <person name="Larimer J."/>
            <person name="McCowan C."/>
            <person name="Murphy C."/>
            <person name="Pearson M."/>
            <person name="Poon T.W."/>
            <person name="Priest M."/>
            <person name="Roberts A."/>
            <person name="Saif S."/>
            <person name="Shea T."/>
            <person name="Sisk P."/>
            <person name="Sykes S."/>
            <person name="Wortman J."/>
            <person name="Nusbaum C."/>
            <person name="Birren B."/>
        </authorList>
    </citation>
    <scope>NUCLEOTIDE SEQUENCE [LARGE SCALE GENOMIC DNA]</scope>
    <source>
        <strain evidence="3 4">CBS 617.96</strain>
    </source>
</reference>
<dbReference type="GeneID" id="19161800"/>
<organism evidence="3 4">
    <name type="scientific">Capronia coronata CBS 617.96</name>
    <dbReference type="NCBI Taxonomy" id="1182541"/>
    <lineage>
        <taxon>Eukaryota</taxon>
        <taxon>Fungi</taxon>
        <taxon>Dikarya</taxon>
        <taxon>Ascomycota</taxon>
        <taxon>Pezizomycotina</taxon>
        <taxon>Eurotiomycetes</taxon>
        <taxon>Chaetothyriomycetidae</taxon>
        <taxon>Chaetothyriales</taxon>
        <taxon>Herpotrichiellaceae</taxon>
        <taxon>Capronia</taxon>
    </lineage>
</organism>
<keyword evidence="1" id="KW-0175">Coiled coil</keyword>
<proteinExistence type="predicted"/>
<protein>
    <recommendedName>
        <fullName evidence="5">BZIP domain-containing protein</fullName>
    </recommendedName>
</protein>
<evidence type="ECO:0008006" key="5">
    <source>
        <dbReference type="Google" id="ProtNLM"/>
    </source>
</evidence>
<dbReference type="OrthoDB" id="5086080at2759"/>
<dbReference type="Pfam" id="PF11905">
    <property type="entry name" value="DUF3425"/>
    <property type="match status" value="1"/>
</dbReference>
<accession>W9Y0Z6</accession>
<dbReference type="HOGENOM" id="CLU_028818_2_1_1"/>
<feature type="compositionally biased region" description="Basic and acidic residues" evidence="2">
    <location>
        <begin position="34"/>
        <end position="46"/>
    </location>
</feature>
<evidence type="ECO:0000313" key="4">
    <source>
        <dbReference type="Proteomes" id="UP000019484"/>
    </source>
</evidence>
<evidence type="ECO:0000256" key="2">
    <source>
        <dbReference type="SAM" id="MobiDB-lite"/>
    </source>
</evidence>
<sequence length="577" mass="66447">MTTHIHPSGQVSSPADSTECKDKTGVSSRRLKKREIDRRCQRQARERTKARISYLEGLVDDFRRQDSSGQVASLMKQLQDVEAERDVLAKTLKDIQKAMDIHKAVKPALEQVQANSIPTSHGMSEAVSVGRKADITPFSDDISLRLKAESVDVRPANIPARSFDLGNYYSPAGHQALVPSKPAKNPVSIPPARYADLWALPRNTCSCLGRHDRDRDRQPGRRFMWRGSYWTFANEVMCERFEWTDVEPAAEATAHDVPVRALLEGWDSVARRGPLHPSWQTLRRIDETLFSTLPNTERLAILRAMHLLLQFHTESTTERYARLPPWYMRRPSQNLAHSYAIDFFAWPGLRERFIFNEHDYCGNEFWHAFRENLRILWPYEFRDCYTCEVETGLYKLSPMFDQRLVDIRSWTMDSDFFRRFPELSSDIPAFNKIPQSVSPRVCPGQKNLLANPSSPKMHESESVYEEEHVEERPPSEMIPVPSQNPQMHLQGHQYPHFTQKQVQVQNLPRQQDLNHPRSQTPGQNLHRPQDMNQHMYDISDLNSIMALDAFAYGAISELDVANAFQPAIPDTYPNVIS</sequence>
<name>W9Y0Z6_9EURO</name>
<dbReference type="CDD" id="cd14688">
    <property type="entry name" value="bZIP_YAP"/>
    <property type="match status" value="1"/>
</dbReference>
<feature type="compositionally biased region" description="Basic and acidic residues" evidence="2">
    <location>
        <begin position="456"/>
        <end position="474"/>
    </location>
</feature>
<evidence type="ECO:0000256" key="1">
    <source>
        <dbReference type="SAM" id="Coils"/>
    </source>
</evidence>
<dbReference type="Proteomes" id="UP000019484">
    <property type="component" value="Unassembled WGS sequence"/>
</dbReference>
<feature type="coiled-coil region" evidence="1">
    <location>
        <begin position="64"/>
        <end position="98"/>
    </location>
</feature>
<dbReference type="EMBL" id="AMWN01000006">
    <property type="protein sequence ID" value="EXJ83315.1"/>
    <property type="molecule type" value="Genomic_DNA"/>
</dbReference>
<dbReference type="RefSeq" id="XP_007726001.1">
    <property type="nucleotide sequence ID" value="XM_007727811.1"/>
</dbReference>
<dbReference type="PANTHER" id="PTHR37012:SF7">
    <property type="entry name" value="B-ZIP TRANSCRIPTION FACTOR (EUROFUNG)-RELATED"/>
    <property type="match status" value="1"/>
</dbReference>
<dbReference type="eggNOG" id="ENOG502SKDE">
    <property type="taxonomic scope" value="Eukaryota"/>
</dbReference>
<keyword evidence="4" id="KW-1185">Reference proteome</keyword>